<dbReference type="GO" id="GO:0009082">
    <property type="term" value="P:branched-chain amino acid biosynthetic process"/>
    <property type="evidence" value="ECO:0007669"/>
    <property type="project" value="UniProtKB-KW"/>
</dbReference>
<dbReference type="NCBIfam" id="TIGR01123">
    <property type="entry name" value="ilvE_II"/>
    <property type="match status" value="1"/>
</dbReference>
<dbReference type="InterPro" id="IPR033939">
    <property type="entry name" value="BCAT_family"/>
</dbReference>
<organism evidence="19 20">
    <name type="scientific">Hominenteromicrobium mulieris</name>
    <dbReference type="NCBI Taxonomy" id="2885357"/>
    <lineage>
        <taxon>Bacteria</taxon>
        <taxon>Bacillati</taxon>
        <taxon>Bacillota</taxon>
        <taxon>Clostridia</taxon>
        <taxon>Eubacteriales</taxon>
        <taxon>Oscillospiraceae</taxon>
        <taxon>Hominenteromicrobium</taxon>
    </lineage>
</organism>
<keyword evidence="10 17" id="KW-0100">Branched-chain amino acid biosynthesis</keyword>
<comment type="catalytic activity">
    <reaction evidence="13 17">
        <text>L-leucine + 2-oxoglutarate = 4-methyl-2-oxopentanoate + L-glutamate</text>
        <dbReference type="Rhea" id="RHEA:18321"/>
        <dbReference type="ChEBI" id="CHEBI:16810"/>
        <dbReference type="ChEBI" id="CHEBI:17865"/>
        <dbReference type="ChEBI" id="CHEBI:29985"/>
        <dbReference type="ChEBI" id="CHEBI:57427"/>
        <dbReference type="EC" id="2.6.1.42"/>
    </reaction>
</comment>
<protein>
    <recommendedName>
        <fullName evidence="17">Branched-chain-amino-acid aminotransferase</fullName>
        <ecNumber evidence="17">2.6.1.42</ecNumber>
    </recommendedName>
</protein>
<dbReference type="Pfam" id="PF01063">
    <property type="entry name" value="Aminotran_4"/>
    <property type="match status" value="1"/>
</dbReference>
<keyword evidence="20" id="KW-1185">Reference proteome</keyword>
<evidence type="ECO:0000256" key="5">
    <source>
        <dbReference type="ARBA" id="ARBA00009320"/>
    </source>
</evidence>
<comment type="caution">
    <text evidence="19">The sequence shown here is derived from an EMBL/GenBank/DDBJ whole genome shotgun (WGS) entry which is preliminary data.</text>
</comment>
<dbReference type="GO" id="GO:0004084">
    <property type="term" value="F:branched-chain-amino-acid transaminase activity"/>
    <property type="evidence" value="ECO:0007669"/>
    <property type="project" value="UniProtKB-EC"/>
</dbReference>
<keyword evidence="8 17" id="KW-0808">Transferase</keyword>
<dbReference type="InterPro" id="IPR043132">
    <property type="entry name" value="BCAT-like_C"/>
</dbReference>
<dbReference type="PANTHER" id="PTHR11825">
    <property type="entry name" value="SUBGROUP IIII AMINOTRANSFERASE"/>
    <property type="match status" value="1"/>
</dbReference>
<feature type="modified residue" description="N6-(pyridoxal phosphate)lysine" evidence="14">
    <location>
        <position position="196"/>
    </location>
</feature>
<evidence type="ECO:0000256" key="4">
    <source>
        <dbReference type="ARBA" id="ARBA00005072"/>
    </source>
</evidence>
<evidence type="ECO:0000313" key="20">
    <source>
        <dbReference type="Proteomes" id="UP001199424"/>
    </source>
</evidence>
<sequence length="360" mass="40059">MQKIQIERTTAPKAKPADESKLGFGKIFTDHMYVMEYNPEQGWHDPKIMPYQPIVLDPSAMVFHYGQEMFEGMKAYKCADGRIRLFRPNKNIERANNSNRRLCIPEIPADDFLNAIKTLVAVDADWIPSRPGTSLYIRPFVIATDPFLGVRPSNTYKFIIILSPVGAYYESGLDPVKIWIEDDYVRAVRGGIGEAKTGGNYVASLAAQVKAHDEGYSQVLWLDGVERKYIEEVGAMNIFFKINGTVVTPMLNGSILPGVTRASCIDLCKHWGLPVEERRISVDELVEAARTGALEECWGSGTAAVISPVGALRYENEVMQIKDGGIGEFSQKLYDTVTGIQTGKVEDTLGWTVEVTPLEK</sequence>
<comment type="catalytic activity">
    <reaction evidence="12 17">
        <text>L-isoleucine + 2-oxoglutarate = (S)-3-methyl-2-oxopentanoate + L-glutamate</text>
        <dbReference type="Rhea" id="RHEA:24801"/>
        <dbReference type="ChEBI" id="CHEBI:16810"/>
        <dbReference type="ChEBI" id="CHEBI:29985"/>
        <dbReference type="ChEBI" id="CHEBI:35146"/>
        <dbReference type="ChEBI" id="CHEBI:58045"/>
        <dbReference type="EC" id="2.6.1.42"/>
    </reaction>
</comment>
<comment type="similarity">
    <text evidence="5 15">Belongs to the class-IV pyridoxal-phosphate-dependent aminotransferase family.</text>
</comment>
<keyword evidence="6 17" id="KW-0032">Aminotransferase</keyword>
<dbReference type="GO" id="GO:0008652">
    <property type="term" value="P:amino acid biosynthetic process"/>
    <property type="evidence" value="ECO:0007669"/>
    <property type="project" value="UniProtKB-KW"/>
</dbReference>
<dbReference type="RefSeq" id="WP_308448495.1">
    <property type="nucleotide sequence ID" value="NZ_JAJEQC010000001.1"/>
</dbReference>
<evidence type="ECO:0000256" key="7">
    <source>
        <dbReference type="ARBA" id="ARBA00022605"/>
    </source>
</evidence>
<evidence type="ECO:0000256" key="17">
    <source>
        <dbReference type="RuleBase" id="RU004517"/>
    </source>
</evidence>
<evidence type="ECO:0000256" key="8">
    <source>
        <dbReference type="ARBA" id="ARBA00022679"/>
    </source>
</evidence>
<comment type="catalytic activity">
    <reaction evidence="11 17">
        <text>L-valine + 2-oxoglutarate = 3-methyl-2-oxobutanoate + L-glutamate</text>
        <dbReference type="Rhea" id="RHEA:24813"/>
        <dbReference type="ChEBI" id="CHEBI:11851"/>
        <dbReference type="ChEBI" id="CHEBI:16810"/>
        <dbReference type="ChEBI" id="CHEBI:29985"/>
        <dbReference type="ChEBI" id="CHEBI:57762"/>
        <dbReference type="EC" id="2.6.1.42"/>
    </reaction>
</comment>
<evidence type="ECO:0000256" key="12">
    <source>
        <dbReference type="ARBA" id="ARBA00048798"/>
    </source>
</evidence>
<dbReference type="AlphaFoldDB" id="A0AAE3AKA2"/>
<evidence type="ECO:0000256" key="2">
    <source>
        <dbReference type="ARBA" id="ARBA00004824"/>
    </source>
</evidence>
<dbReference type="Gene3D" id="3.30.470.10">
    <property type="match status" value="1"/>
</dbReference>
<evidence type="ECO:0000256" key="1">
    <source>
        <dbReference type="ARBA" id="ARBA00001933"/>
    </source>
</evidence>
<evidence type="ECO:0000256" key="14">
    <source>
        <dbReference type="PIRSR" id="PIRSR006468-1"/>
    </source>
</evidence>
<dbReference type="Gene3D" id="3.20.10.10">
    <property type="entry name" value="D-amino Acid Aminotransferase, subunit A, domain 2"/>
    <property type="match status" value="1"/>
</dbReference>
<evidence type="ECO:0000256" key="3">
    <source>
        <dbReference type="ARBA" id="ARBA00004931"/>
    </source>
</evidence>
<evidence type="ECO:0000256" key="18">
    <source>
        <dbReference type="RuleBase" id="RU004519"/>
    </source>
</evidence>
<dbReference type="Proteomes" id="UP001199424">
    <property type="component" value="Unassembled WGS sequence"/>
</dbReference>
<keyword evidence="9 16" id="KW-0663">Pyridoxal phosphate</keyword>
<dbReference type="InterPro" id="IPR036038">
    <property type="entry name" value="Aminotransferase-like"/>
</dbReference>
<reference evidence="19" key="1">
    <citation type="submission" date="2021-10" db="EMBL/GenBank/DDBJ databases">
        <title>Anaerobic single-cell dispensing facilitates the cultivation of human gut bacteria.</title>
        <authorList>
            <person name="Afrizal A."/>
        </authorList>
    </citation>
    <scope>NUCLEOTIDE SEQUENCE</scope>
    <source>
        <strain evidence="19">CLA-AA-H250</strain>
    </source>
</reference>
<name>A0AAE3AKA2_9FIRM</name>
<comment type="cofactor">
    <cofactor evidence="1 16">
        <name>pyridoxal 5'-phosphate</name>
        <dbReference type="ChEBI" id="CHEBI:597326"/>
    </cofactor>
</comment>
<evidence type="ECO:0000313" key="19">
    <source>
        <dbReference type="EMBL" id="MCC2135774.1"/>
    </source>
</evidence>
<evidence type="ECO:0000256" key="9">
    <source>
        <dbReference type="ARBA" id="ARBA00022898"/>
    </source>
</evidence>
<dbReference type="CDD" id="cd01557">
    <property type="entry name" value="BCAT_beta_family"/>
    <property type="match status" value="1"/>
</dbReference>
<comment type="pathway">
    <text evidence="4 18">Amino-acid biosynthesis; L-leucine biosynthesis; L-leucine from 3-methyl-2-oxobutanoate: step 4/4.</text>
</comment>
<dbReference type="NCBIfam" id="NF009897">
    <property type="entry name" value="PRK13357.1"/>
    <property type="match status" value="1"/>
</dbReference>
<evidence type="ECO:0000256" key="10">
    <source>
        <dbReference type="ARBA" id="ARBA00023304"/>
    </source>
</evidence>
<dbReference type="SUPFAM" id="SSF56752">
    <property type="entry name" value="D-aminoacid aminotransferase-like PLP-dependent enzymes"/>
    <property type="match status" value="1"/>
</dbReference>
<evidence type="ECO:0000256" key="6">
    <source>
        <dbReference type="ARBA" id="ARBA00022576"/>
    </source>
</evidence>
<keyword evidence="7 17" id="KW-0028">Amino-acid biosynthesis</keyword>
<evidence type="ECO:0000256" key="13">
    <source>
        <dbReference type="ARBA" id="ARBA00049229"/>
    </source>
</evidence>
<gene>
    <name evidence="19" type="ORF">LKD31_01920</name>
</gene>
<comment type="pathway">
    <text evidence="2 18">Amino-acid biosynthesis; L-isoleucine biosynthesis; L-isoleucine from 2-oxobutanoate: step 4/4.</text>
</comment>
<accession>A0AAE3AKA2</accession>
<dbReference type="InterPro" id="IPR005786">
    <property type="entry name" value="B_amino_transII"/>
</dbReference>
<comment type="pathway">
    <text evidence="3 18">Amino-acid biosynthesis; L-valine biosynthesis; L-valine from pyruvate: step 4/4.</text>
</comment>
<evidence type="ECO:0000256" key="15">
    <source>
        <dbReference type="RuleBase" id="RU004106"/>
    </source>
</evidence>
<dbReference type="InterPro" id="IPR043131">
    <property type="entry name" value="BCAT-like_N"/>
</dbReference>
<dbReference type="PROSITE" id="PS00770">
    <property type="entry name" value="AA_TRANSFER_CLASS_4"/>
    <property type="match status" value="1"/>
</dbReference>
<dbReference type="PANTHER" id="PTHR11825:SF44">
    <property type="entry name" value="BRANCHED-CHAIN-AMINO-ACID AMINOTRANSFERASE"/>
    <property type="match status" value="1"/>
</dbReference>
<dbReference type="InterPro" id="IPR001544">
    <property type="entry name" value="Aminotrans_IV"/>
</dbReference>
<dbReference type="EC" id="2.6.1.42" evidence="17"/>
<proteinExistence type="inferred from homology"/>
<evidence type="ECO:0000256" key="11">
    <source>
        <dbReference type="ARBA" id="ARBA00048212"/>
    </source>
</evidence>
<dbReference type="EMBL" id="JAJEQC010000001">
    <property type="protein sequence ID" value="MCC2135774.1"/>
    <property type="molecule type" value="Genomic_DNA"/>
</dbReference>
<dbReference type="InterPro" id="IPR018300">
    <property type="entry name" value="Aminotrans_IV_CS"/>
</dbReference>
<evidence type="ECO:0000256" key="16">
    <source>
        <dbReference type="RuleBase" id="RU004516"/>
    </source>
</evidence>
<dbReference type="PIRSF" id="PIRSF006468">
    <property type="entry name" value="BCAT1"/>
    <property type="match status" value="1"/>
</dbReference>